<organism evidence="1 2">
    <name type="scientific">Fusarium decemcellulare</name>
    <dbReference type="NCBI Taxonomy" id="57161"/>
    <lineage>
        <taxon>Eukaryota</taxon>
        <taxon>Fungi</taxon>
        <taxon>Dikarya</taxon>
        <taxon>Ascomycota</taxon>
        <taxon>Pezizomycotina</taxon>
        <taxon>Sordariomycetes</taxon>
        <taxon>Hypocreomycetidae</taxon>
        <taxon>Hypocreales</taxon>
        <taxon>Nectriaceae</taxon>
        <taxon>Fusarium</taxon>
        <taxon>Fusarium decemcellulare species complex</taxon>
    </lineage>
</organism>
<protein>
    <submittedName>
        <fullName evidence="1">Uncharacterized protein</fullName>
    </submittedName>
</protein>
<evidence type="ECO:0000313" key="2">
    <source>
        <dbReference type="Proteomes" id="UP001148629"/>
    </source>
</evidence>
<proteinExistence type="predicted"/>
<dbReference type="Proteomes" id="UP001148629">
    <property type="component" value="Unassembled WGS sequence"/>
</dbReference>
<reference evidence="1" key="1">
    <citation type="submission" date="2022-08" db="EMBL/GenBank/DDBJ databases">
        <title>Genome Sequence of Fusarium decemcellulare.</title>
        <authorList>
            <person name="Buettner E."/>
        </authorList>
    </citation>
    <scope>NUCLEOTIDE SEQUENCE</scope>
    <source>
        <strain evidence="1">Babe19</strain>
    </source>
</reference>
<sequence length="993" mass="112414">MVTCKSCLGFSSKDNLSVRRTLQRLYTAADNGCPTCDILRQSVHQLLPNDASPDTEYVLWTSNIKDRTDMLHPADTSQTELALRIEREPFLPEHDIQFYTVEDNSTPWEAVPLNHHIPTSTNSDESFAFASHALKECQDNHRMCDSPASEFLPSRLVQVGGSDEPSVRVIETLGMDPTQHEYLALSHCWGPPESITAQLNDETYREYTKEIPLTLLPKTFYDAVVVTRKLGYQYLWIDSLCIIQGNIDDWIKEGSQMCSIYENSLLTLAAASSSSGHGGLFYQSPRLRLTSTHPESGQQCQIFARFNINHRFFDFPLMNRAWVMQERLLSPRTLYFTSQELVWECRSCNMCQCSPTLGGFSDQIAGFPVNSKLQPATADLQTSALVSKWQEVVEIYTQLKMTHASDKLMAIDGIAQYMAPIRKSQPFAGLWSDSFASDLAWTVDTFDDRRSRSLEWRAPTWSWASLETKIRWYMEEKTITSETHFVVEKWPQPQHNGGMQWSESSQDSHLGLRGVLVKTTIAEADIVVNSSPCLYEDCAEWVPSESHTQDDEPIYCLRLLEGEGFLCSLVLRRIDSNNENLYQRHGLLLFQGDPNKNNEIWNSRDIRSRGLAMDVINTPQTDVMIVGEDILGVTMSTTTTETSGSAVNVKLAFDTTLHNKYKYGAYLPVYDETTTFPPLQPFEFNDRGLVADKKKSNLFSDSNPDLKVSKLTPVIGTEIRGLQLSQLNDLQKDELALLIAERGIVVFRDQDFKDIGVEKQKEFGRYFGPLHIHPTGAHIKDHLEFHNIYLGPDNEYRNESKLDKLNTIGYHSDVSYEHQPPGITILTLLSVPPTGGDTIWASQTAAYARLSTPIKTLLEGLRAEHSGYPQAEKARRDSKHVRREPVKSEHPIATGQKALFIQPGFTKRIIGLKQEESDGLLKILFKHIAHGQDFQARVRWEEGTVALWDNRVTAHTAVNDYNVHNPQEGLRHGFRITTLADRPTGVNGLESVW</sequence>
<accession>A0ACC1SA41</accession>
<gene>
    <name evidence="1" type="ORF">NM208_g7242</name>
</gene>
<evidence type="ECO:0000313" key="1">
    <source>
        <dbReference type="EMBL" id="KAJ3535181.1"/>
    </source>
</evidence>
<keyword evidence="2" id="KW-1185">Reference proteome</keyword>
<comment type="caution">
    <text evidence="1">The sequence shown here is derived from an EMBL/GenBank/DDBJ whole genome shotgun (WGS) entry which is preliminary data.</text>
</comment>
<name>A0ACC1SA41_9HYPO</name>
<dbReference type="EMBL" id="JANRMS010000730">
    <property type="protein sequence ID" value="KAJ3535181.1"/>
    <property type="molecule type" value="Genomic_DNA"/>
</dbReference>